<name>A0A3A1NFW6_9FLAO</name>
<gene>
    <name evidence="1" type="ORF">D2V08_03785</name>
</gene>
<dbReference type="Proteomes" id="UP000266067">
    <property type="component" value="Unassembled WGS sequence"/>
</dbReference>
<sequence>MKRLLYSVFFTAVVLFLTTSCTEEQDFGQIDDLRVTPTLASGLFYMESDEATINAAGALNSFYSQEINFDAFNEQYVAERLLEGVISYEMDNTTSKELRIIIEFLDEAGRPLDREIFTIEADPSETVVREVSYGPGGKSIDILANTSSLRVLANNLGDGTSVSSAEDPKIILRSGAEFLFELQ</sequence>
<comment type="caution">
    <text evidence="1">The sequence shown here is derived from an EMBL/GenBank/DDBJ whole genome shotgun (WGS) entry which is preliminary data.</text>
</comment>
<proteinExistence type="predicted"/>
<accession>A0A3A1NFW6</accession>
<reference evidence="1 2" key="1">
    <citation type="submission" date="2018-08" db="EMBL/GenBank/DDBJ databases">
        <title>Proposal of Muricauda 72 sp.nov. and Muricauda NH166 sp.nov., isolated from seawater.</title>
        <authorList>
            <person name="Cheng H."/>
            <person name="Wu Y.-H."/>
            <person name="Guo L.-L."/>
            <person name="Xu X.-W."/>
        </authorList>
    </citation>
    <scope>NUCLEOTIDE SEQUENCE [LARGE SCALE GENOMIC DNA]</scope>
    <source>
        <strain evidence="1 2">KCTC 22173</strain>
    </source>
</reference>
<dbReference type="OrthoDB" id="1448832at2"/>
<keyword evidence="2" id="KW-1185">Reference proteome</keyword>
<protein>
    <submittedName>
        <fullName evidence="1">Uncharacterized protein</fullName>
    </submittedName>
</protein>
<dbReference type="EMBL" id="QXFH01000069">
    <property type="protein sequence ID" value="RIV35882.1"/>
    <property type="molecule type" value="Genomic_DNA"/>
</dbReference>
<dbReference type="PROSITE" id="PS51257">
    <property type="entry name" value="PROKAR_LIPOPROTEIN"/>
    <property type="match status" value="1"/>
</dbReference>
<evidence type="ECO:0000313" key="2">
    <source>
        <dbReference type="Proteomes" id="UP000266067"/>
    </source>
</evidence>
<organism evidence="1 2">
    <name type="scientific">Flagellimonas lutimaris</name>
    <dbReference type="NCBI Taxonomy" id="475082"/>
    <lineage>
        <taxon>Bacteria</taxon>
        <taxon>Pseudomonadati</taxon>
        <taxon>Bacteroidota</taxon>
        <taxon>Flavobacteriia</taxon>
        <taxon>Flavobacteriales</taxon>
        <taxon>Flavobacteriaceae</taxon>
        <taxon>Flagellimonas</taxon>
    </lineage>
</organism>
<dbReference type="RefSeq" id="WP_119606875.1">
    <property type="nucleotide sequence ID" value="NZ_QXFH01000069.1"/>
</dbReference>
<dbReference type="AlphaFoldDB" id="A0A3A1NFW6"/>
<evidence type="ECO:0000313" key="1">
    <source>
        <dbReference type="EMBL" id="RIV35882.1"/>
    </source>
</evidence>